<dbReference type="GO" id="GO:0000049">
    <property type="term" value="F:tRNA binding"/>
    <property type="evidence" value="ECO:0007669"/>
    <property type="project" value="TreeGrafter"/>
</dbReference>
<evidence type="ECO:0000313" key="4">
    <source>
        <dbReference type="Proteomes" id="UP000002534"/>
    </source>
</evidence>
<dbReference type="Pfam" id="PF05670">
    <property type="entry name" value="NFACT-R_1"/>
    <property type="match status" value="1"/>
</dbReference>
<name>Q3A4K7_SYNC1</name>
<dbReference type="KEGG" id="pca:Pcar_1454"/>
<protein>
    <recommendedName>
        <fullName evidence="2">NFACT RNA-binding domain-containing protein</fullName>
    </recommendedName>
</protein>
<organism evidence="3 4">
    <name type="scientific">Syntrophotalea carbinolica (strain DSM 2380 / NBRC 103641 / GraBd1)</name>
    <name type="common">Pelobacter carbinolicus</name>
    <dbReference type="NCBI Taxonomy" id="338963"/>
    <lineage>
        <taxon>Bacteria</taxon>
        <taxon>Pseudomonadati</taxon>
        <taxon>Thermodesulfobacteriota</taxon>
        <taxon>Desulfuromonadia</taxon>
        <taxon>Desulfuromonadales</taxon>
        <taxon>Syntrophotaleaceae</taxon>
        <taxon>Syntrophotalea</taxon>
    </lineage>
</organism>
<dbReference type="HOGENOM" id="CLU_022481_2_0_7"/>
<gene>
    <name evidence="3" type="primary">yloA</name>
    <name evidence="3" type="ordered locus">Pcar_1454</name>
</gene>
<reference evidence="3 4" key="2">
    <citation type="journal article" date="2012" name="BMC Genomics">
        <title>The genome of Pelobacter carbinolicus reveals surprising metabolic capabilities and physiological features.</title>
        <authorList>
            <person name="Aklujkar M."/>
            <person name="Haveman S.A."/>
            <person name="Didonato R.Jr."/>
            <person name="Chertkov O."/>
            <person name="Han C.S."/>
            <person name="Land M.L."/>
            <person name="Brown P."/>
            <person name="Lovley D.R."/>
        </authorList>
    </citation>
    <scope>NUCLEOTIDE SEQUENCE [LARGE SCALE GENOMIC DNA]</scope>
    <source>
        <strain evidence="4">DSM 2380 / NBRC 103641 / GraBd1</strain>
    </source>
</reference>
<dbReference type="Pfam" id="PF05833">
    <property type="entry name" value="NFACT_N"/>
    <property type="match status" value="1"/>
</dbReference>
<reference evidence="4" key="1">
    <citation type="submission" date="2005-10" db="EMBL/GenBank/DDBJ databases">
        <title>Complete sequence of Pelobacter carbinolicus DSM 2380.</title>
        <authorList>
            <person name="Copeland A."/>
            <person name="Lucas S."/>
            <person name="Lapidus A."/>
            <person name="Barry K."/>
            <person name="Detter J.C."/>
            <person name="Glavina T."/>
            <person name="Hammon N."/>
            <person name="Israni S."/>
            <person name="Pitluck S."/>
            <person name="Chertkov O."/>
            <person name="Schmutz J."/>
            <person name="Larimer F."/>
            <person name="Land M."/>
            <person name="Kyrpides N."/>
            <person name="Ivanova N."/>
            <person name="Richardson P."/>
        </authorList>
    </citation>
    <scope>NUCLEOTIDE SEQUENCE [LARGE SCALE GENOMIC DNA]</scope>
    <source>
        <strain evidence="4">DSM 2380 / NBRC 103641 / GraBd1</strain>
    </source>
</reference>
<dbReference type="EMBL" id="CP000142">
    <property type="protein sequence ID" value="ABA88700.1"/>
    <property type="molecule type" value="Genomic_DNA"/>
</dbReference>
<dbReference type="GO" id="GO:0043023">
    <property type="term" value="F:ribosomal large subunit binding"/>
    <property type="evidence" value="ECO:0007669"/>
    <property type="project" value="TreeGrafter"/>
</dbReference>
<dbReference type="PANTHER" id="PTHR15239">
    <property type="entry name" value="NUCLEAR EXPORT MEDIATOR FACTOR NEMF"/>
    <property type="match status" value="1"/>
</dbReference>
<dbReference type="OrthoDB" id="9766163at2"/>
<sequence>MAASTGLSHRSTIGMDVFYIEAVVDQLQSLVTGASVKKIHQPDADTIILRLWNGRRELRLRISATVGATGLYLTERTWINPANPLRFCQLLRARLSRLRSVRQLFGERIVVFTFDGQDDSTYQLIAELYGRRPNIILCDADDKIVDVLHRREGGSEHQTYMKGAVWTRPEKVHKWALQDVADCSEMAPVDDALAAWLQRNIRPMTPVVARDLVGRMLRKETAAEVLGSFARRWQEHDYSFQIAQLEGSPRLFVFCPSTLSLSSVRTFSSASEAADCFFDDYAMPGRGEERSRLEKVVRKALARVEKRLQRLRQEAANTDDADRYQQLGQLLMSNLFRVSKGMAEIEVENFFDEGGVVTIPLDPALSPSENADRLFNRSKKIRRGYIHVHRRIEESHAEKDWLEALMLNLSEVTSNEELAMVEEEMREFRLLPRKADRQKKRPVSRRPKLREAVSPGGFVVQWGTNNRANDYLVKNHCGSHDLWFHALDRPGCHLVLKRPRRSIDIPEEDIRYAAGLAAGHSRACNEGVADVMVAEGQAVYKPKGALPGLVQVKKYRTVRVVPRREP</sequence>
<dbReference type="InterPro" id="IPR051608">
    <property type="entry name" value="RQC_Subunit_NEMF"/>
</dbReference>
<dbReference type="GO" id="GO:0072344">
    <property type="term" value="P:rescue of stalled ribosome"/>
    <property type="evidence" value="ECO:0007669"/>
    <property type="project" value="TreeGrafter"/>
</dbReference>
<dbReference type="Gene3D" id="2.30.310.10">
    <property type="entry name" value="ibrinogen binding protein from staphylococcus aureus domain"/>
    <property type="match status" value="1"/>
</dbReference>
<feature type="domain" description="NFACT RNA-binding" evidence="2">
    <location>
        <begin position="454"/>
        <end position="543"/>
    </location>
</feature>
<dbReference type="STRING" id="338963.Pcar_1454"/>
<feature type="coiled-coil region" evidence="1">
    <location>
        <begin position="294"/>
        <end position="321"/>
    </location>
</feature>
<dbReference type="InterPro" id="IPR008532">
    <property type="entry name" value="NFACT_RNA-bd"/>
</dbReference>
<evidence type="ECO:0000256" key="1">
    <source>
        <dbReference type="SAM" id="Coils"/>
    </source>
</evidence>
<dbReference type="GO" id="GO:1990112">
    <property type="term" value="C:RQC complex"/>
    <property type="evidence" value="ECO:0007669"/>
    <property type="project" value="TreeGrafter"/>
</dbReference>
<dbReference type="eggNOG" id="COG1293">
    <property type="taxonomic scope" value="Bacteria"/>
</dbReference>
<keyword evidence="1" id="KW-0175">Coiled coil</keyword>
<keyword evidence="4" id="KW-1185">Reference proteome</keyword>
<accession>Q3A4K7</accession>
<dbReference type="RefSeq" id="WP_011341183.1">
    <property type="nucleotide sequence ID" value="NC_007498.2"/>
</dbReference>
<dbReference type="Proteomes" id="UP000002534">
    <property type="component" value="Chromosome"/>
</dbReference>
<dbReference type="AlphaFoldDB" id="Q3A4K7"/>
<evidence type="ECO:0000259" key="2">
    <source>
        <dbReference type="Pfam" id="PF05670"/>
    </source>
</evidence>
<proteinExistence type="predicted"/>
<dbReference type="PANTHER" id="PTHR15239:SF6">
    <property type="entry name" value="RIBOSOME QUALITY CONTROL COMPLEX SUBUNIT NEMF"/>
    <property type="match status" value="1"/>
</dbReference>
<evidence type="ECO:0000313" key="3">
    <source>
        <dbReference type="EMBL" id="ABA88700.1"/>
    </source>
</evidence>